<accession>A0A0B7MAI3</accession>
<dbReference type="Pfam" id="PF00731">
    <property type="entry name" value="AIRC"/>
    <property type="match status" value="1"/>
</dbReference>
<dbReference type="OrthoDB" id="9782511at2"/>
<sequence>MNREELTNLLQDVQEGKVSVEQATKTLKHLPYADIGSAKIDHHRDLRRGFPEVIFCQGKTPQQALASFQELAEHSGRVLATRISPDAAALIRSQFPEACYRQDAKILYLNPRAAKPCWGRVAVLTAGTSDLPVAEEAALTAELLGNEIIRIYDVGVAGLHRLFPHLEELDRCQVLVVIAGMEGALPGVVAGLTDKPVIAVPTSTGYGAGFGGLAALLTMLNSCAPGIGVVNIDNGFGAAVLAHLITKSGSHSDSNQQEQP</sequence>
<protein>
    <recommendedName>
        <fullName evidence="1">PurE domain-containing protein</fullName>
    </recommendedName>
</protein>
<dbReference type="GO" id="GO:0016787">
    <property type="term" value="F:hydrolase activity"/>
    <property type="evidence" value="ECO:0007669"/>
    <property type="project" value="InterPro"/>
</dbReference>
<evidence type="ECO:0000313" key="2">
    <source>
        <dbReference type="EMBL" id="CEO87514.1"/>
    </source>
</evidence>
<dbReference type="SUPFAM" id="SSF52255">
    <property type="entry name" value="N5-CAIR mutase (phosphoribosylaminoimidazole carboxylase, PurE)"/>
    <property type="match status" value="1"/>
</dbReference>
<organism evidence="2 3">
    <name type="scientific">Syntrophaceticus schinkii</name>
    <dbReference type="NCBI Taxonomy" id="499207"/>
    <lineage>
        <taxon>Bacteria</taxon>
        <taxon>Bacillati</taxon>
        <taxon>Bacillota</taxon>
        <taxon>Clostridia</taxon>
        <taxon>Thermoanaerobacterales</taxon>
        <taxon>Thermoanaerobacterales Family III. Incertae Sedis</taxon>
        <taxon>Syntrophaceticus</taxon>
    </lineage>
</organism>
<name>A0A0B7MAI3_9FIRM</name>
<dbReference type="InterPro" id="IPR000031">
    <property type="entry name" value="PurE_dom"/>
</dbReference>
<dbReference type="InterPro" id="IPR039476">
    <property type="entry name" value="P2CMN_synthase_LarB"/>
</dbReference>
<dbReference type="Proteomes" id="UP000046155">
    <property type="component" value="Unassembled WGS sequence"/>
</dbReference>
<dbReference type="GO" id="GO:0006189">
    <property type="term" value="P:'de novo' IMP biosynthetic process"/>
    <property type="evidence" value="ECO:0007669"/>
    <property type="project" value="InterPro"/>
</dbReference>
<evidence type="ECO:0000313" key="3">
    <source>
        <dbReference type="Proteomes" id="UP000046155"/>
    </source>
</evidence>
<dbReference type="PANTHER" id="PTHR43064:SF1">
    <property type="entry name" value="SLL1489 PROTEIN"/>
    <property type="match status" value="1"/>
</dbReference>
<dbReference type="EMBL" id="CDRZ01000013">
    <property type="protein sequence ID" value="CEO87514.1"/>
    <property type="molecule type" value="Genomic_DNA"/>
</dbReference>
<dbReference type="SMART" id="SM01001">
    <property type="entry name" value="AIRC"/>
    <property type="match status" value="1"/>
</dbReference>
<dbReference type="Gene3D" id="3.40.50.1970">
    <property type="match status" value="1"/>
</dbReference>
<gene>
    <name evidence="2" type="ORF">SSCH_110016</name>
</gene>
<feature type="domain" description="PurE" evidence="1">
    <location>
        <begin position="119"/>
        <end position="251"/>
    </location>
</feature>
<dbReference type="AlphaFoldDB" id="A0A0B7MAI3"/>
<keyword evidence="3" id="KW-1185">Reference proteome</keyword>
<dbReference type="NCBIfam" id="NF033503">
    <property type="entry name" value="LarB"/>
    <property type="match status" value="1"/>
</dbReference>
<evidence type="ECO:0000259" key="1">
    <source>
        <dbReference type="SMART" id="SM01001"/>
    </source>
</evidence>
<dbReference type="RefSeq" id="WP_044663873.1">
    <property type="nucleotide sequence ID" value="NZ_CDRZ01000013.1"/>
</dbReference>
<proteinExistence type="predicted"/>
<dbReference type="PANTHER" id="PTHR43064">
    <property type="entry name" value="PHOSPHORIBOSYLAMINOIMIDAZOLE CARBOXYLASE-RELATED"/>
    <property type="match status" value="1"/>
</dbReference>
<reference evidence="3" key="1">
    <citation type="submission" date="2015-01" db="EMBL/GenBank/DDBJ databases">
        <authorList>
            <person name="Manzoor Shahid"/>
            <person name="Zubair Saima"/>
        </authorList>
    </citation>
    <scope>NUCLEOTIDE SEQUENCE [LARGE SCALE GENOMIC DNA]</scope>
    <source>
        <strain evidence="3">Sp3</strain>
    </source>
</reference>